<comment type="caution">
    <text evidence="3">The sequence shown here is derived from an EMBL/GenBank/DDBJ whole genome shotgun (WGS) entry which is preliminary data.</text>
</comment>
<feature type="region of interest" description="Disordered" evidence="1">
    <location>
        <begin position="43"/>
        <end position="175"/>
    </location>
</feature>
<keyword evidence="2" id="KW-0472">Membrane</keyword>
<feature type="compositionally biased region" description="Pro residues" evidence="1">
    <location>
        <begin position="157"/>
        <end position="171"/>
    </location>
</feature>
<dbReference type="EMBL" id="JTHE02000003">
    <property type="protein sequence ID" value="NEV69802.1"/>
    <property type="molecule type" value="Genomic_DNA"/>
</dbReference>
<name>A0A8T6QZR3_9CYAN</name>
<gene>
    <name evidence="3" type="ORF">QQ91_022150</name>
</gene>
<reference evidence="3" key="3">
    <citation type="submission" date="2020-02" db="EMBL/GenBank/DDBJ databases">
        <authorList>
            <person name="Sarangi A.N."/>
            <person name="Ghosh S."/>
            <person name="Mukherjee M."/>
            <person name="Tripathy S."/>
        </authorList>
    </citation>
    <scope>NUCLEOTIDE SEQUENCE</scope>
    <source>
        <strain evidence="3">BDU141951</strain>
    </source>
</reference>
<organism evidence="3">
    <name type="scientific">Lyngbya confervoides BDU141951</name>
    <dbReference type="NCBI Taxonomy" id="1574623"/>
    <lineage>
        <taxon>Bacteria</taxon>
        <taxon>Bacillati</taxon>
        <taxon>Cyanobacteriota</taxon>
        <taxon>Cyanophyceae</taxon>
        <taxon>Oscillatoriophycideae</taxon>
        <taxon>Oscillatoriales</taxon>
        <taxon>Microcoleaceae</taxon>
        <taxon>Lyngbya</taxon>
    </lineage>
</organism>
<proteinExistence type="predicted"/>
<sequence length="478" mass="52221">MSKPSALSTVKRSLKRYLLPFMLLFSLGLHGMILFVPTAPDEDELLPPPDPEEEGITVTKTAPPTSQRSTNNPETTSTTDARPRANQSARTATPSGNSVQASGAARSRETSGNLRANNRRATTSNARRRETRPAANQRRNSPQNASARSDRTNSSPVVPPLNNPNPPPPAPNAGAVAGRRQFLSYADVFATYQGLNPLTAEETAERQSIWLSSFTEQGNPYSNLKIQPLTEIEPIPYEAKICLPNAPEMAELLVLVEADGTVNSDIMTLRSSGYRQFNQAARAMAEQHTYPSQDLPQAYLVQIMVDYDPAGCQWPPAGTDLPDDYFAVLESYVGPTSTTLSEARHNQAEWLNSLARDEAIASAEVAAENVLEDLADRVTYPDNICLPIEPEEARWGVMVNTDGHLQGEPQLLRSTGYAVFDDRAKALVEDFEFPTAATPQAYVVVVQTAYNGVNCQPLTSQAFDLSDSNSVFYASFLR</sequence>
<evidence type="ECO:0000313" key="3">
    <source>
        <dbReference type="EMBL" id="NEV69802.1"/>
    </source>
</evidence>
<reference evidence="3" key="2">
    <citation type="journal article" date="2015" name="Genome Announc.">
        <title>Draft Genome Sequence of Filamentous Marine Cyanobacterium Lyngbya confervoides Strain BDU141951.</title>
        <authorList>
            <person name="Chandrababunaidu M.M."/>
            <person name="Sen D."/>
            <person name="Tripathy S."/>
        </authorList>
    </citation>
    <scope>NUCLEOTIDE SEQUENCE</scope>
    <source>
        <strain evidence="3">BDU141951</strain>
    </source>
</reference>
<evidence type="ECO:0000256" key="2">
    <source>
        <dbReference type="SAM" id="Phobius"/>
    </source>
</evidence>
<evidence type="ECO:0000256" key="1">
    <source>
        <dbReference type="SAM" id="MobiDB-lite"/>
    </source>
</evidence>
<dbReference type="AlphaFoldDB" id="A0A8T6QZR3"/>
<keyword evidence="2" id="KW-1133">Transmembrane helix</keyword>
<feature type="compositionally biased region" description="Polar residues" evidence="1">
    <location>
        <begin position="58"/>
        <end position="101"/>
    </location>
</feature>
<keyword evidence="2" id="KW-0812">Transmembrane</keyword>
<evidence type="ECO:0008006" key="4">
    <source>
        <dbReference type="Google" id="ProtNLM"/>
    </source>
</evidence>
<feature type="compositionally biased region" description="Polar residues" evidence="1">
    <location>
        <begin position="137"/>
        <end position="155"/>
    </location>
</feature>
<accession>A0A8T6QZR3</accession>
<feature type="transmembrane region" description="Helical" evidence="2">
    <location>
        <begin position="21"/>
        <end position="39"/>
    </location>
</feature>
<reference evidence="3" key="1">
    <citation type="submission" date="2014-11" db="EMBL/GenBank/DDBJ databases">
        <authorList>
            <person name="Malar M.C."/>
            <person name="Sen D."/>
            <person name="Tripathy S."/>
        </authorList>
    </citation>
    <scope>NUCLEOTIDE SEQUENCE</scope>
    <source>
        <strain evidence="3">BDU141951</strain>
    </source>
</reference>
<protein>
    <recommendedName>
        <fullName evidence="4">TonB C-terminal domain-containing protein</fullName>
    </recommendedName>
</protein>
<feature type="compositionally biased region" description="Acidic residues" evidence="1">
    <location>
        <begin position="43"/>
        <end position="55"/>
    </location>
</feature>
<feature type="compositionally biased region" description="Low complexity" evidence="1">
    <location>
        <begin position="115"/>
        <end position="125"/>
    </location>
</feature>